<keyword evidence="4 5" id="KW-0472">Membrane</keyword>
<keyword evidence="8" id="KW-1185">Reference proteome</keyword>
<dbReference type="GO" id="GO:0030659">
    <property type="term" value="C:cytoplasmic vesicle membrane"/>
    <property type="evidence" value="ECO:0007669"/>
    <property type="project" value="UniProtKB-SubCell"/>
</dbReference>
<feature type="transmembrane region" description="Helical" evidence="5">
    <location>
        <begin position="213"/>
        <end position="233"/>
    </location>
</feature>
<dbReference type="GO" id="GO:0000139">
    <property type="term" value="C:Golgi membrane"/>
    <property type="evidence" value="ECO:0007669"/>
    <property type="project" value="UniProtKB-SubCell"/>
</dbReference>
<feature type="region of interest" description="Disordered" evidence="6">
    <location>
        <begin position="332"/>
        <end position="395"/>
    </location>
</feature>
<dbReference type="InParanoid" id="A0A1Y1UTP9"/>
<comment type="function">
    <text evidence="5">Involved in the import of GDP-mannose from the cytoplasm into the Golgi lumen.</text>
</comment>
<dbReference type="PANTHER" id="PTHR11132">
    <property type="entry name" value="SOLUTE CARRIER FAMILY 35"/>
    <property type="match status" value="1"/>
</dbReference>
<dbReference type="RefSeq" id="XP_021874666.1">
    <property type="nucleotide sequence ID" value="XM_022014442.1"/>
</dbReference>
<dbReference type="GO" id="GO:0005789">
    <property type="term" value="C:endoplasmic reticulum membrane"/>
    <property type="evidence" value="ECO:0007669"/>
    <property type="project" value="UniProtKB-SubCell"/>
</dbReference>
<keyword evidence="5" id="KW-0968">Cytoplasmic vesicle</keyword>
<sequence>MAAEEQSSPKAVFGVVSFYMFSALVMVMVNKWVLNSSSLPLTFLLLQLVISVVCLTLLSFLPPTSRFAFVPPRWNRSIIIAVAPVCTANVVGLAFNIYCLKLVDASFFQVARGLTLPMTVVLQSVMTGERPTWGTVGSCAIVTWGFTHTFLPTPFISSASTIAPSEAQVSSSVLSSSEAPVLGMVFGVLSAAMVAIHAVLIKSALKSVDGKTLDLAYWSNALSALALLPGILVSGELAGLPKLIRGEDGNLGAFALGTLVTGLVGFLICVAGLLSIKVTSPVTHMFSSAVRSVLQTLLGVWLFRDIINASRVMSITLILTGSLLYTWIKSRPKNPQPQAESTPMKDLAEQEGLLESTSQNERTEALLKPVDLESGLGSEARRRSSEPGFEKSRRD</sequence>
<dbReference type="FunCoup" id="A0A1Y1UTP9">
    <property type="interactions" value="87"/>
</dbReference>
<organism evidence="7 8">
    <name type="scientific">Kockovaella imperatae</name>
    <dbReference type="NCBI Taxonomy" id="4999"/>
    <lineage>
        <taxon>Eukaryota</taxon>
        <taxon>Fungi</taxon>
        <taxon>Dikarya</taxon>
        <taxon>Basidiomycota</taxon>
        <taxon>Agaricomycotina</taxon>
        <taxon>Tremellomycetes</taxon>
        <taxon>Tremellales</taxon>
        <taxon>Cuniculitremaceae</taxon>
        <taxon>Kockovaella</taxon>
    </lineage>
</organism>
<feature type="compositionally biased region" description="Basic and acidic residues" evidence="6">
    <location>
        <begin position="379"/>
        <end position="395"/>
    </location>
</feature>
<evidence type="ECO:0000256" key="1">
    <source>
        <dbReference type="ARBA" id="ARBA00004141"/>
    </source>
</evidence>
<keyword evidence="2 5" id="KW-0812">Transmembrane</keyword>
<evidence type="ECO:0000256" key="2">
    <source>
        <dbReference type="ARBA" id="ARBA00022692"/>
    </source>
</evidence>
<dbReference type="InterPro" id="IPR050186">
    <property type="entry name" value="TPT_transporter"/>
</dbReference>
<protein>
    <recommendedName>
        <fullName evidence="5">GDP-mannose transporter</fullName>
        <shortName evidence="5">GMT</shortName>
    </recommendedName>
</protein>
<dbReference type="GeneID" id="33556250"/>
<keyword evidence="5" id="KW-0762">Sugar transport</keyword>
<dbReference type="Proteomes" id="UP000193218">
    <property type="component" value="Unassembled WGS sequence"/>
</dbReference>
<name>A0A1Y1UTP9_9TREE</name>
<evidence type="ECO:0000256" key="4">
    <source>
        <dbReference type="ARBA" id="ARBA00023136"/>
    </source>
</evidence>
<keyword evidence="5" id="KW-0256">Endoplasmic reticulum</keyword>
<keyword evidence="5" id="KW-0333">Golgi apparatus</keyword>
<evidence type="ECO:0000256" key="5">
    <source>
        <dbReference type="RuleBase" id="RU367097"/>
    </source>
</evidence>
<feature type="transmembrane region" description="Helical" evidence="5">
    <location>
        <begin position="309"/>
        <end position="328"/>
    </location>
</feature>
<dbReference type="AlphaFoldDB" id="A0A1Y1UTP9"/>
<keyword evidence="5" id="KW-0813">Transport</keyword>
<feature type="transmembrane region" description="Helical" evidence="5">
    <location>
        <begin position="181"/>
        <end position="201"/>
    </location>
</feature>
<evidence type="ECO:0000256" key="6">
    <source>
        <dbReference type="SAM" id="MobiDB-lite"/>
    </source>
</evidence>
<feature type="transmembrane region" description="Helical" evidence="5">
    <location>
        <begin position="12"/>
        <end position="33"/>
    </location>
</feature>
<evidence type="ECO:0000313" key="8">
    <source>
        <dbReference type="Proteomes" id="UP000193218"/>
    </source>
</evidence>
<keyword evidence="3 5" id="KW-1133">Transmembrane helix</keyword>
<accession>A0A1Y1UTP9</accession>
<dbReference type="SUPFAM" id="SSF103481">
    <property type="entry name" value="Multidrug resistance efflux transporter EmrE"/>
    <property type="match status" value="1"/>
</dbReference>
<evidence type="ECO:0000256" key="3">
    <source>
        <dbReference type="ARBA" id="ARBA00022989"/>
    </source>
</evidence>
<feature type="transmembrane region" description="Helical" evidence="5">
    <location>
        <begin position="39"/>
        <end position="58"/>
    </location>
</feature>
<comment type="subunit">
    <text evidence="5">Homooligomer.</text>
</comment>
<comment type="caution">
    <text evidence="7">The sequence shown here is derived from an EMBL/GenBank/DDBJ whole genome shotgun (WGS) entry which is preliminary data.</text>
</comment>
<proteinExistence type="inferred from homology"/>
<comment type="subcellular location">
    <subcellularLocation>
        <location evidence="5">Golgi apparatus membrane</location>
        <topology evidence="5">Multi-pass membrane protein</topology>
    </subcellularLocation>
    <subcellularLocation>
        <location evidence="5">Cytoplasmic vesicle membrane</location>
        <topology evidence="5">Multi-pass membrane protein</topology>
    </subcellularLocation>
    <subcellularLocation>
        <location evidence="5">Endoplasmic reticulum membrane</location>
        <topology evidence="5">Multi-pass membrane protein</topology>
    </subcellularLocation>
    <subcellularLocation>
        <location evidence="1">Membrane</location>
        <topology evidence="1">Multi-pass membrane protein</topology>
    </subcellularLocation>
</comment>
<reference evidence="7 8" key="1">
    <citation type="submission" date="2017-03" db="EMBL/GenBank/DDBJ databases">
        <title>Widespread Adenine N6-methylation of Active Genes in Fungi.</title>
        <authorList>
            <consortium name="DOE Joint Genome Institute"/>
            <person name="Mondo S.J."/>
            <person name="Dannebaum R.O."/>
            <person name="Kuo R.C."/>
            <person name="Louie K.B."/>
            <person name="Bewick A.J."/>
            <person name="Labutti K."/>
            <person name="Haridas S."/>
            <person name="Kuo A."/>
            <person name="Salamov A."/>
            <person name="Ahrendt S.R."/>
            <person name="Lau R."/>
            <person name="Bowen B.P."/>
            <person name="Lipzen A."/>
            <person name="Sullivan W."/>
            <person name="Andreopoulos W.B."/>
            <person name="Clum A."/>
            <person name="Lindquist E."/>
            <person name="Daum C."/>
            <person name="Northen T.R."/>
            <person name="Ramamoorthy G."/>
            <person name="Schmitz R.J."/>
            <person name="Gryganskyi A."/>
            <person name="Culley D."/>
            <person name="Magnuson J."/>
            <person name="James T.Y."/>
            <person name="O'Malley M.A."/>
            <person name="Stajich J.E."/>
            <person name="Spatafora J.W."/>
            <person name="Visel A."/>
            <person name="Grigoriev I.V."/>
        </authorList>
    </citation>
    <scope>NUCLEOTIDE SEQUENCE [LARGE SCALE GENOMIC DNA]</scope>
    <source>
        <strain evidence="7 8">NRRL Y-17943</strain>
    </source>
</reference>
<dbReference type="OrthoDB" id="5547497at2759"/>
<dbReference type="InterPro" id="IPR037185">
    <property type="entry name" value="EmrE-like"/>
</dbReference>
<comment type="similarity">
    <text evidence="5">Belongs to the TPT transporter family. SLC35D subfamily.</text>
</comment>
<dbReference type="EMBL" id="NBSH01000001">
    <property type="protein sequence ID" value="ORX40987.1"/>
    <property type="molecule type" value="Genomic_DNA"/>
</dbReference>
<feature type="transmembrane region" description="Helical" evidence="5">
    <location>
        <begin position="78"/>
        <end position="98"/>
    </location>
</feature>
<gene>
    <name evidence="7" type="ORF">BD324DRAFT_612783</name>
</gene>
<evidence type="ECO:0000313" key="7">
    <source>
        <dbReference type="EMBL" id="ORX40987.1"/>
    </source>
</evidence>
<feature type="transmembrane region" description="Helical" evidence="5">
    <location>
        <begin position="253"/>
        <end position="274"/>
    </location>
</feature>